<evidence type="ECO:0000313" key="2">
    <source>
        <dbReference type="WBParaSite" id="nRc.2.0.1.t06224-RA"/>
    </source>
</evidence>
<accession>A0A915HWF3</accession>
<dbReference type="AlphaFoldDB" id="A0A915HWF3"/>
<proteinExistence type="predicted"/>
<reference evidence="2" key="1">
    <citation type="submission" date="2022-11" db="UniProtKB">
        <authorList>
            <consortium name="WormBaseParasite"/>
        </authorList>
    </citation>
    <scope>IDENTIFICATION</scope>
</reference>
<organism evidence="1 2">
    <name type="scientific">Romanomermis culicivorax</name>
    <name type="common">Nematode worm</name>
    <dbReference type="NCBI Taxonomy" id="13658"/>
    <lineage>
        <taxon>Eukaryota</taxon>
        <taxon>Metazoa</taxon>
        <taxon>Ecdysozoa</taxon>
        <taxon>Nematoda</taxon>
        <taxon>Enoplea</taxon>
        <taxon>Dorylaimia</taxon>
        <taxon>Mermithida</taxon>
        <taxon>Mermithoidea</taxon>
        <taxon>Mermithidae</taxon>
        <taxon>Romanomermis</taxon>
    </lineage>
</organism>
<sequence>MIIATKFRVGPLIELRFAFRVADPDHTYSKLLNIRNLLQYQKSLMPRCYYSTEFSVEQKRKQIIKKLMKVAALKAESIGETEFNI</sequence>
<protein>
    <submittedName>
        <fullName evidence="2">Ribosomal protein S10</fullName>
    </submittedName>
</protein>
<keyword evidence="1" id="KW-1185">Reference proteome</keyword>
<dbReference type="Proteomes" id="UP000887565">
    <property type="component" value="Unplaced"/>
</dbReference>
<name>A0A915HWF3_ROMCU</name>
<dbReference type="WBParaSite" id="nRc.2.0.1.t06224-RA">
    <property type="protein sequence ID" value="nRc.2.0.1.t06224-RA"/>
    <property type="gene ID" value="nRc.2.0.1.g06224"/>
</dbReference>
<evidence type="ECO:0000313" key="1">
    <source>
        <dbReference type="Proteomes" id="UP000887565"/>
    </source>
</evidence>